<feature type="transmembrane region" description="Helical" evidence="7">
    <location>
        <begin position="243"/>
        <end position="267"/>
    </location>
</feature>
<dbReference type="PANTHER" id="PTHR22883:SF405">
    <property type="entry name" value="PALMITOYLTRANSFERASE"/>
    <property type="match status" value="1"/>
</dbReference>
<keyword evidence="3 7" id="KW-0812">Transmembrane</keyword>
<evidence type="ECO:0000256" key="7">
    <source>
        <dbReference type="RuleBase" id="RU079119"/>
    </source>
</evidence>
<dbReference type="AlphaFoldDB" id="A0A9W7LD69"/>
<evidence type="ECO:0000259" key="9">
    <source>
        <dbReference type="Pfam" id="PF01529"/>
    </source>
</evidence>
<dbReference type="InterPro" id="IPR001594">
    <property type="entry name" value="Palmitoyltrfase_DHHC"/>
</dbReference>
<dbReference type="GO" id="GO:0016020">
    <property type="term" value="C:membrane"/>
    <property type="evidence" value="ECO:0007669"/>
    <property type="project" value="UniProtKB-SubCell"/>
</dbReference>
<dbReference type="Pfam" id="PF01529">
    <property type="entry name" value="DHHC"/>
    <property type="match status" value="1"/>
</dbReference>
<reference evidence="11" key="1">
    <citation type="journal article" date="2023" name="Commun. Biol.">
        <title>Genome analysis of Parmales, the sister group of diatoms, reveals the evolutionary specialization of diatoms from phago-mixotrophs to photoautotrophs.</title>
        <authorList>
            <person name="Ban H."/>
            <person name="Sato S."/>
            <person name="Yoshikawa S."/>
            <person name="Yamada K."/>
            <person name="Nakamura Y."/>
            <person name="Ichinomiya M."/>
            <person name="Sato N."/>
            <person name="Blanc-Mathieu R."/>
            <person name="Endo H."/>
            <person name="Kuwata A."/>
            <person name="Ogata H."/>
        </authorList>
    </citation>
    <scope>NUCLEOTIDE SEQUENCE [LARGE SCALE GENOMIC DNA]</scope>
</reference>
<comment type="subcellular location">
    <subcellularLocation>
        <location evidence="1">Membrane</location>
        <topology evidence="1">Multi-pass membrane protein</topology>
    </subcellularLocation>
</comment>
<dbReference type="InterPro" id="IPR039859">
    <property type="entry name" value="PFA4/ZDH16/20/ERF2-like"/>
</dbReference>
<dbReference type="GO" id="GO:0006612">
    <property type="term" value="P:protein targeting to membrane"/>
    <property type="evidence" value="ECO:0007669"/>
    <property type="project" value="TreeGrafter"/>
</dbReference>
<dbReference type="Proteomes" id="UP001165065">
    <property type="component" value="Unassembled WGS sequence"/>
</dbReference>
<comment type="similarity">
    <text evidence="7">Belongs to the DHHC palmitoyltransferase family.</text>
</comment>
<dbReference type="GO" id="GO:0005783">
    <property type="term" value="C:endoplasmic reticulum"/>
    <property type="evidence" value="ECO:0007669"/>
    <property type="project" value="TreeGrafter"/>
</dbReference>
<feature type="region of interest" description="Disordered" evidence="8">
    <location>
        <begin position="344"/>
        <end position="370"/>
    </location>
</feature>
<keyword evidence="4 7" id="KW-1133">Transmembrane helix</keyword>
<dbReference type="OrthoDB" id="331948at2759"/>
<evidence type="ECO:0000256" key="8">
    <source>
        <dbReference type="SAM" id="MobiDB-lite"/>
    </source>
</evidence>
<dbReference type="PANTHER" id="PTHR22883">
    <property type="entry name" value="ZINC FINGER DHHC DOMAIN CONTAINING PROTEIN"/>
    <property type="match status" value="1"/>
</dbReference>
<evidence type="ECO:0000256" key="6">
    <source>
        <dbReference type="ARBA" id="ARBA00023315"/>
    </source>
</evidence>
<feature type="transmembrane region" description="Helical" evidence="7">
    <location>
        <begin position="79"/>
        <end position="99"/>
    </location>
</feature>
<evidence type="ECO:0000256" key="5">
    <source>
        <dbReference type="ARBA" id="ARBA00023136"/>
    </source>
</evidence>
<dbReference type="EMBL" id="BRYA01000244">
    <property type="protein sequence ID" value="GMI45357.1"/>
    <property type="molecule type" value="Genomic_DNA"/>
</dbReference>
<gene>
    <name evidence="10" type="ORF">TrCOL_g6530</name>
</gene>
<dbReference type="GO" id="GO:0019706">
    <property type="term" value="F:protein-cysteine S-palmitoyltransferase activity"/>
    <property type="evidence" value="ECO:0007669"/>
    <property type="project" value="UniProtKB-EC"/>
</dbReference>
<dbReference type="PROSITE" id="PS50216">
    <property type="entry name" value="DHHC"/>
    <property type="match status" value="1"/>
</dbReference>
<proteinExistence type="inferred from homology"/>
<evidence type="ECO:0000256" key="3">
    <source>
        <dbReference type="ARBA" id="ARBA00022692"/>
    </source>
</evidence>
<organism evidence="10 11">
    <name type="scientific">Triparma columacea</name>
    <dbReference type="NCBI Taxonomy" id="722753"/>
    <lineage>
        <taxon>Eukaryota</taxon>
        <taxon>Sar</taxon>
        <taxon>Stramenopiles</taxon>
        <taxon>Ochrophyta</taxon>
        <taxon>Bolidophyceae</taxon>
        <taxon>Parmales</taxon>
        <taxon>Triparmaceae</taxon>
        <taxon>Triparma</taxon>
    </lineage>
</organism>
<feature type="compositionally biased region" description="Polar residues" evidence="8">
    <location>
        <begin position="344"/>
        <end position="360"/>
    </location>
</feature>
<evidence type="ECO:0000256" key="1">
    <source>
        <dbReference type="ARBA" id="ARBA00004141"/>
    </source>
</evidence>
<dbReference type="EC" id="2.3.1.225" evidence="7"/>
<evidence type="ECO:0000313" key="11">
    <source>
        <dbReference type="Proteomes" id="UP001165065"/>
    </source>
</evidence>
<name>A0A9W7LD69_9STRA</name>
<evidence type="ECO:0000256" key="4">
    <source>
        <dbReference type="ARBA" id="ARBA00022989"/>
    </source>
</evidence>
<keyword evidence="6 7" id="KW-0012">Acyltransferase</keyword>
<evidence type="ECO:0000256" key="2">
    <source>
        <dbReference type="ARBA" id="ARBA00022679"/>
    </source>
</evidence>
<protein>
    <recommendedName>
        <fullName evidence="7">Palmitoyltransferase</fullName>
        <ecNumber evidence="7">2.3.1.225</ecNumber>
    </recommendedName>
</protein>
<dbReference type="GO" id="GO:0005794">
    <property type="term" value="C:Golgi apparatus"/>
    <property type="evidence" value="ECO:0007669"/>
    <property type="project" value="TreeGrafter"/>
</dbReference>
<keyword evidence="2 7" id="KW-0808">Transferase</keyword>
<sequence length="370" mass="41344">MAPISEQLPPSVNPPPTLPPNCITPAPISNHCLPCFIPPTDLSGSTYYFHTKPKPRPGKWVGTEEGSAVWMNRTDRTGLVMCTLVWVLMLYSTITVIFLSRSDGIQPLLSNLFVFLVSLSLSCHIKTTLTDPGCVPSNAVPLKRPGKSQAFCSRCKSYKPPASHHCRMCNRCVSRMDHHCPWMNNCVGAGNLKFFILFLLYTWSVSLYTLLLLGYNYFLCATLDCAFGAALTQLTRVMTCLSVVFFLFTSSMIMNVVYGVITGIGTIDRMKKKSSHTMNLSTEEPLLLKDIFGVGPKWQWLLPIDPLFEDAGHVMQWKVSRGFKVKGNTHGTFHDLDLEIPHTNNKPQPFLNPTKNTFPHNPQYPISGVD</sequence>
<evidence type="ECO:0000313" key="10">
    <source>
        <dbReference type="EMBL" id="GMI45357.1"/>
    </source>
</evidence>
<comment type="domain">
    <text evidence="7">The DHHC domain is required for palmitoyltransferase activity.</text>
</comment>
<feature type="domain" description="Palmitoyltransferase DHHC" evidence="9">
    <location>
        <begin position="148"/>
        <end position="273"/>
    </location>
</feature>
<comment type="catalytic activity">
    <reaction evidence="7">
        <text>L-cysteinyl-[protein] + hexadecanoyl-CoA = S-hexadecanoyl-L-cysteinyl-[protein] + CoA</text>
        <dbReference type="Rhea" id="RHEA:36683"/>
        <dbReference type="Rhea" id="RHEA-COMP:10131"/>
        <dbReference type="Rhea" id="RHEA-COMP:11032"/>
        <dbReference type="ChEBI" id="CHEBI:29950"/>
        <dbReference type="ChEBI" id="CHEBI:57287"/>
        <dbReference type="ChEBI" id="CHEBI:57379"/>
        <dbReference type="ChEBI" id="CHEBI:74151"/>
        <dbReference type="EC" id="2.3.1.225"/>
    </reaction>
</comment>
<keyword evidence="5 7" id="KW-0472">Membrane</keyword>
<accession>A0A9W7LD69</accession>
<feature type="transmembrane region" description="Helical" evidence="7">
    <location>
        <begin position="194"/>
        <end position="218"/>
    </location>
</feature>
<comment type="caution">
    <text evidence="10">The sequence shown here is derived from an EMBL/GenBank/DDBJ whole genome shotgun (WGS) entry which is preliminary data.</text>
</comment>
<keyword evidence="11" id="KW-1185">Reference proteome</keyword>